<dbReference type="EMBL" id="GL988040">
    <property type="protein sequence ID" value="EGS22274.1"/>
    <property type="molecule type" value="Genomic_DNA"/>
</dbReference>
<evidence type="ECO:0000313" key="4">
    <source>
        <dbReference type="Proteomes" id="UP000008066"/>
    </source>
</evidence>
<keyword evidence="2" id="KW-0812">Transmembrane</keyword>
<feature type="compositionally biased region" description="Basic and acidic residues" evidence="1">
    <location>
        <begin position="62"/>
        <end position="71"/>
    </location>
</feature>
<dbReference type="OrthoDB" id="3784821at2759"/>
<dbReference type="eggNOG" id="ENOG502T0NR">
    <property type="taxonomic scope" value="Eukaryota"/>
</dbReference>
<dbReference type="STRING" id="759272.G0S2P1"/>
<keyword evidence="4" id="KW-1185">Reference proteome</keyword>
<proteinExistence type="predicted"/>
<dbReference type="RefSeq" id="XP_006692293.1">
    <property type="nucleotide sequence ID" value="XM_006692230.1"/>
</dbReference>
<dbReference type="KEGG" id="cthr:CTHT_0017930"/>
<name>G0S2P1_CHATD</name>
<feature type="region of interest" description="Disordered" evidence="1">
    <location>
        <begin position="1"/>
        <end position="71"/>
    </location>
</feature>
<evidence type="ECO:0000256" key="2">
    <source>
        <dbReference type="SAM" id="Phobius"/>
    </source>
</evidence>
<accession>G0S2P1</accession>
<dbReference type="OMA" id="RQKPIEP"/>
<gene>
    <name evidence="3" type="ORF">CTHT_0017930</name>
</gene>
<feature type="compositionally biased region" description="Polar residues" evidence="1">
    <location>
        <begin position="1"/>
        <end position="30"/>
    </location>
</feature>
<dbReference type="GeneID" id="18255831"/>
<evidence type="ECO:0000313" key="3">
    <source>
        <dbReference type="EMBL" id="EGS22274.1"/>
    </source>
</evidence>
<reference evidence="3 4" key="1">
    <citation type="journal article" date="2011" name="Cell">
        <title>Insight into structure and assembly of the nuclear pore complex by utilizing the genome of a eukaryotic thermophile.</title>
        <authorList>
            <person name="Amlacher S."/>
            <person name="Sarges P."/>
            <person name="Flemming D."/>
            <person name="van Noort V."/>
            <person name="Kunze R."/>
            <person name="Devos D.P."/>
            <person name="Arumugam M."/>
            <person name="Bork P."/>
            <person name="Hurt E."/>
        </authorList>
    </citation>
    <scope>NUCLEOTIDE SEQUENCE [LARGE SCALE GENOMIC DNA]</scope>
    <source>
        <strain evidence="4">DSM 1495 / CBS 144.50 / IMI 039719</strain>
    </source>
</reference>
<dbReference type="Proteomes" id="UP000008066">
    <property type="component" value="Unassembled WGS sequence"/>
</dbReference>
<protein>
    <submittedName>
        <fullName evidence="3">Uncharacterized protein</fullName>
    </submittedName>
</protein>
<feature type="transmembrane region" description="Helical" evidence="2">
    <location>
        <begin position="78"/>
        <end position="96"/>
    </location>
</feature>
<sequence>MSQRFSPPSGQTSRFSKPGTSSVSPSNSAKTGEPITEASVPPSPTTASVFPRPQPQPQPQPKRVDTSSKEYKRVERKVVSVMVALPILFVTSYFLYERLALGKVPPSIPNARPSDKPL</sequence>
<keyword evidence="2" id="KW-0472">Membrane</keyword>
<dbReference type="HOGENOM" id="CLU_2072868_0_0_1"/>
<evidence type="ECO:0000256" key="1">
    <source>
        <dbReference type="SAM" id="MobiDB-lite"/>
    </source>
</evidence>
<organism evidence="4">
    <name type="scientific">Chaetomium thermophilum (strain DSM 1495 / CBS 144.50 / IMI 039719)</name>
    <name type="common">Thermochaetoides thermophila</name>
    <dbReference type="NCBI Taxonomy" id="759272"/>
    <lineage>
        <taxon>Eukaryota</taxon>
        <taxon>Fungi</taxon>
        <taxon>Dikarya</taxon>
        <taxon>Ascomycota</taxon>
        <taxon>Pezizomycotina</taxon>
        <taxon>Sordariomycetes</taxon>
        <taxon>Sordariomycetidae</taxon>
        <taxon>Sordariales</taxon>
        <taxon>Chaetomiaceae</taxon>
        <taxon>Thermochaetoides</taxon>
    </lineage>
</organism>
<dbReference type="AlphaFoldDB" id="G0S2P1"/>
<keyword evidence="2" id="KW-1133">Transmembrane helix</keyword>